<evidence type="ECO:0000256" key="7">
    <source>
        <dbReference type="ARBA" id="ARBA00023136"/>
    </source>
</evidence>
<dbReference type="GO" id="GO:0006865">
    <property type="term" value="P:amino acid transport"/>
    <property type="evidence" value="ECO:0007669"/>
    <property type="project" value="UniProtKB-KW"/>
</dbReference>
<dbReference type="CDD" id="cd06582">
    <property type="entry name" value="TM_PBP1_LivH_like"/>
    <property type="match status" value="1"/>
</dbReference>
<comment type="similarity">
    <text evidence="8">Belongs to the binding-protein-dependent transport system permease family. LivHM subfamily.</text>
</comment>
<keyword evidence="6 9" id="KW-1133">Transmembrane helix</keyword>
<evidence type="ECO:0000256" key="9">
    <source>
        <dbReference type="SAM" id="Phobius"/>
    </source>
</evidence>
<evidence type="ECO:0000313" key="10">
    <source>
        <dbReference type="EMBL" id="MBC5732555.1"/>
    </source>
</evidence>
<keyword evidence="3" id="KW-1003">Cell membrane</keyword>
<keyword evidence="2" id="KW-0813">Transport</keyword>
<feature type="transmembrane region" description="Helical" evidence="9">
    <location>
        <begin position="219"/>
        <end position="245"/>
    </location>
</feature>
<name>A0A8J6JDW2_9FIRM</name>
<feature type="transmembrane region" description="Helical" evidence="9">
    <location>
        <begin position="61"/>
        <end position="80"/>
    </location>
</feature>
<comment type="caution">
    <text evidence="10">The sequence shown here is derived from an EMBL/GenBank/DDBJ whole genome shotgun (WGS) entry which is preliminary data.</text>
</comment>
<evidence type="ECO:0000256" key="4">
    <source>
        <dbReference type="ARBA" id="ARBA00022692"/>
    </source>
</evidence>
<accession>A0A8J6JDW2</accession>
<dbReference type="Proteomes" id="UP000661435">
    <property type="component" value="Unassembled WGS sequence"/>
</dbReference>
<dbReference type="GO" id="GO:0005886">
    <property type="term" value="C:plasma membrane"/>
    <property type="evidence" value="ECO:0007669"/>
    <property type="project" value="UniProtKB-SubCell"/>
</dbReference>
<dbReference type="PANTHER" id="PTHR11795">
    <property type="entry name" value="BRANCHED-CHAIN AMINO ACID TRANSPORT SYSTEM PERMEASE PROTEIN LIVH"/>
    <property type="match status" value="1"/>
</dbReference>
<organism evidence="10 11">
    <name type="scientific">Lawsonibacter hominis</name>
    <dbReference type="NCBI Taxonomy" id="2763053"/>
    <lineage>
        <taxon>Bacteria</taxon>
        <taxon>Bacillati</taxon>
        <taxon>Bacillota</taxon>
        <taxon>Clostridia</taxon>
        <taxon>Eubacteriales</taxon>
        <taxon>Oscillospiraceae</taxon>
        <taxon>Lawsonibacter</taxon>
    </lineage>
</organism>
<dbReference type="PANTHER" id="PTHR11795:SF445">
    <property type="entry name" value="AMINO ACID ABC TRANSPORTER PERMEASE PROTEIN"/>
    <property type="match status" value="1"/>
</dbReference>
<dbReference type="RefSeq" id="WP_186906454.1">
    <property type="nucleotide sequence ID" value="NZ_JACOPP010000002.1"/>
</dbReference>
<evidence type="ECO:0000256" key="2">
    <source>
        <dbReference type="ARBA" id="ARBA00022448"/>
    </source>
</evidence>
<dbReference type="Pfam" id="PF02653">
    <property type="entry name" value="BPD_transp_2"/>
    <property type="match status" value="1"/>
</dbReference>
<dbReference type="AlphaFoldDB" id="A0A8J6JDW2"/>
<reference evidence="10" key="1">
    <citation type="submission" date="2020-08" db="EMBL/GenBank/DDBJ databases">
        <title>Genome public.</title>
        <authorList>
            <person name="Liu C."/>
            <person name="Sun Q."/>
        </authorList>
    </citation>
    <scope>NUCLEOTIDE SEQUENCE</scope>
    <source>
        <strain evidence="10">NSJ-51</strain>
    </source>
</reference>
<evidence type="ECO:0000256" key="6">
    <source>
        <dbReference type="ARBA" id="ARBA00022989"/>
    </source>
</evidence>
<dbReference type="InterPro" id="IPR052157">
    <property type="entry name" value="BCAA_transport_permease"/>
</dbReference>
<protein>
    <submittedName>
        <fullName evidence="10">Branched-chain amino acid ABC transporter permease</fullName>
    </submittedName>
</protein>
<proteinExistence type="inferred from homology"/>
<evidence type="ECO:0000256" key="3">
    <source>
        <dbReference type="ARBA" id="ARBA00022475"/>
    </source>
</evidence>
<keyword evidence="11" id="KW-1185">Reference proteome</keyword>
<evidence type="ECO:0000256" key="5">
    <source>
        <dbReference type="ARBA" id="ARBA00022970"/>
    </source>
</evidence>
<comment type="subcellular location">
    <subcellularLocation>
        <location evidence="1">Cell membrane</location>
        <topology evidence="1">Multi-pass membrane protein</topology>
    </subcellularLocation>
</comment>
<evidence type="ECO:0000256" key="1">
    <source>
        <dbReference type="ARBA" id="ARBA00004651"/>
    </source>
</evidence>
<feature type="transmembrane region" description="Helical" evidence="9">
    <location>
        <begin position="131"/>
        <end position="155"/>
    </location>
</feature>
<feature type="transmembrane region" description="Helical" evidence="9">
    <location>
        <begin position="185"/>
        <end position="207"/>
    </location>
</feature>
<gene>
    <name evidence="10" type="ORF">H8S57_02285</name>
</gene>
<dbReference type="InterPro" id="IPR001851">
    <property type="entry name" value="ABC_transp_permease"/>
</dbReference>
<feature type="transmembrane region" description="Helical" evidence="9">
    <location>
        <begin position="252"/>
        <end position="269"/>
    </location>
</feature>
<feature type="transmembrane region" description="Helical" evidence="9">
    <location>
        <begin position="6"/>
        <end position="26"/>
    </location>
</feature>
<evidence type="ECO:0000313" key="11">
    <source>
        <dbReference type="Proteomes" id="UP000661435"/>
    </source>
</evidence>
<feature type="transmembrane region" description="Helical" evidence="9">
    <location>
        <begin position="92"/>
        <end position="111"/>
    </location>
</feature>
<keyword evidence="7 9" id="KW-0472">Membrane</keyword>
<evidence type="ECO:0000256" key="8">
    <source>
        <dbReference type="ARBA" id="ARBA00037998"/>
    </source>
</evidence>
<keyword evidence="4 9" id="KW-0812">Transmembrane</keyword>
<dbReference type="EMBL" id="JACOPP010000002">
    <property type="protein sequence ID" value="MBC5732555.1"/>
    <property type="molecule type" value="Genomic_DNA"/>
</dbReference>
<keyword evidence="5" id="KW-0029">Amino-acid transport</keyword>
<dbReference type="GO" id="GO:0022857">
    <property type="term" value="F:transmembrane transporter activity"/>
    <property type="evidence" value="ECO:0007669"/>
    <property type="project" value="InterPro"/>
</dbReference>
<sequence>MQILINGILLGAIYALLGVGMSMMFGIVKLTNLAHGEFIIMGAFGSTILSSALGINPILTLVVTVPVMFLLGMVLQSVLINRVMLRGAEPALLVTFGLSIILKDAMLLLFTADAQKIGVSYATASLNLGGISISVLNLVVFAISLITILVLTLFLRKTYMGRAIRATSDDTVAASLMGVSVKKTYGVAMGIAMATAAIAGLCVGMRWTFYPSSGGEYLLIAFGVVVIGGMGSIPGTLVAGLVFGLAQVIGGANYGMFISYIVLLVMLAVRPQGLFSK</sequence>